<evidence type="ECO:0000256" key="3">
    <source>
        <dbReference type="ARBA" id="ARBA00022737"/>
    </source>
</evidence>
<evidence type="ECO:0000256" key="4">
    <source>
        <dbReference type="ARBA" id="ARBA00038415"/>
    </source>
</evidence>
<comment type="function">
    <text evidence="6">Involved in mitochondrial fission. Acts as an adapter protein required to form mitochondrial fission complexes. Formation of these complexes is required to promote constriction and fission of the mitochondrial compartment at a late step in mitochondrial division.</text>
</comment>
<evidence type="ECO:0000313" key="11">
    <source>
        <dbReference type="Proteomes" id="UP000246702"/>
    </source>
</evidence>
<evidence type="ECO:0000259" key="9">
    <source>
        <dbReference type="Pfam" id="PF25175"/>
    </source>
</evidence>
<dbReference type="Gene3D" id="2.130.10.10">
    <property type="entry name" value="YVTN repeat-like/Quinoprotein amine dehydrogenase"/>
    <property type="match status" value="1"/>
</dbReference>
<dbReference type="PROSITE" id="PS50082">
    <property type="entry name" value="WD_REPEATS_2"/>
    <property type="match status" value="6"/>
</dbReference>
<feature type="repeat" description="WD" evidence="7">
    <location>
        <begin position="208"/>
        <end position="249"/>
    </location>
</feature>
<dbReference type="InterPro" id="IPR015943">
    <property type="entry name" value="WD40/YVTN_repeat-like_dom_sf"/>
</dbReference>
<dbReference type="FunFam" id="2.130.10.10:FF:000510">
    <property type="entry name" value="WD repeat protein"/>
    <property type="match status" value="1"/>
</dbReference>
<feature type="compositionally biased region" description="Acidic residues" evidence="8">
    <location>
        <begin position="107"/>
        <end position="140"/>
    </location>
</feature>
<dbReference type="InterPro" id="IPR036322">
    <property type="entry name" value="WD40_repeat_dom_sf"/>
</dbReference>
<evidence type="ECO:0000256" key="1">
    <source>
        <dbReference type="ARBA" id="ARBA00004570"/>
    </source>
</evidence>
<feature type="compositionally biased region" description="Polar residues" evidence="8">
    <location>
        <begin position="510"/>
        <end position="533"/>
    </location>
</feature>
<dbReference type="InterPro" id="IPR059122">
    <property type="entry name" value="Beta-prop_WDR5-like"/>
</dbReference>
<feature type="repeat" description="WD" evidence="7">
    <location>
        <begin position="378"/>
        <end position="419"/>
    </location>
</feature>
<gene>
    <name evidence="10" type="ORF">BO94DRAFT_622629</name>
</gene>
<keyword evidence="2 7" id="KW-0853">WD repeat</keyword>
<feature type="compositionally biased region" description="Basic and acidic residues" evidence="8">
    <location>
        <begin position="142"/>
        <end position="160"/>
    </location>
</feature>
<dbReference type="PROSITE" id="PS00678">
    <property type="entry name" value="WD_REPEATS_1"/>
    <property type="match status" value="3"/>
</dbReference>
<feature type="domain" description="WDR5-like beta-propeller" evidence="9">
    <location>
        <begin position="208"/>
        <end position="505"/>
    </location>
</feature>
<dbReference type="AlphaFoldDB" id="A0A317X0X2"/>
<dbReference type="PANTHER" id="PTHR22847:SF637">
    <property type="entry name" value="WD REPEAT DOMAIN 5B"/>
    <property type="match status" value="1"/>
</dbReference>
<dbReference type="STRING" id="1450535.A0A317X0X2"/>
<name>A0A317X0X2_9EURO</name>
<proteinExistence type="inferred from homology"/>
<dbReference type="RefSeq" id="XP_025469559.1">
    <property type="nucleotide sequence ID" value="XM_025617093.1"/>
</dbReference>
<comment type="caution">
    <text evidence="10">The sequence shown here is derived from an EMBL/GenBank/DDBJ whole genome shotgun (WGS) entry which is preliminary data.</text>
</comment>
<reference evidence="10 11" key="1">
    <citation type="submission" date="2016-12" db="EMBL/GenBank/DDBJ databases">
        <title>The genomes of Aspergillus section Nigri reveals drivers in fungal speciation.</title>
        <authorList>
            <consortium name="DOE Joint Genome Institute"/>
            <person name="Vesth T.C."/>
            <person name="Nybo J."/>
            <person name="Theobald S."/>
            <person name="Brandl J."/>
            <person name="Frisvad J.C."/>
            <person name="Nielsen K.F."/>
            <person name="Lyhne E.K."/>
            <person name="Kogle M.E."/>
            <person name="Kuo A."/>
            <person name="Riley R."/>
            <person name="Clum A."/>
            <person name="Nolan M."/>
            <person name="Lipzen A."/>
            <person name="Salamov A."/>
            <person name="Henrissat B."/>
            <person name="Wiebenga A."/>
            <person name="De Vries R.P."/>
            <person name="Grigoriev I.V."/>
            <person name="Mortensen U.H."/>
            <person name="Andersen M.R."/>
            <person name="Baker S.E."/>
        </authorList>
    </citation>
    <scope>NUCLEOTIDE SEQUENCE [LARGE SCALE GENOMIC DNA]</scope>
    <source>
        <strain evidence="10 11">CBS 115572</strain>
    </source>
</reference>
<keyword evidence="3" id="KW-0677">Repeat</keyword>
<evidence type="ECO:0000256" key="7">
    <source>
        <dbReference type="PROSITE-ProRule" id="PRU00221"/>
    </source>
</evidence>
<feature type="repeat" description="WD" evidence="7">
    <location>
        <begin position="335"/>
        <end position="376"/>
    </location>
</feature>
<comment type="similarity">
    <text evidence="4">Belongs to the WD repeat MDV1/CAF4 family.</text>
</comment>
<dbReference type="Proteomes" id="UP000246702">
    <property type="component" value="Unassembled WGS sequence"/>
</dbReference>
<dbReference type="GO" id="GO:0005741">
    <property type="term" value="C:mitochondrial outer membrane"/>
    <property type="evidence" value="ECO:0007669"/>
    <property type="project" value="UniProtKB-SubCell"/>
</dbReference>
<feature type="repeat" description="WD" evidence="7">
    <location>
        <begin position="293"/>
        <end position="334"/>
    </location>
</feature>
<dbReference type="EMBL" id="MSFK01000008">
    <property type="protein sequence ID" value="PWY91831.1"/>
    <property type="molecule type" value="Genomic_DNA"/>
</dbReference>
<feature type="compositionally biased region" description="Pro residues" evidence="8">
    <location>
        <begin position="185"/>
        <end position="195"/>
    </location>
</feature>
<evidence type="ECO:0000313" key="10">
    <source>
        <dbReference type="EMBL" id="PWY91831.1"/>
    </source>
</evidence>
<feature type="region of interest" description="Disordered" evidence="8">
    <location>
        <begin position="1"/>
        <end position="199"/>
    </location>
</feature>
<dbReference type="InterPro" id="IPR019775">
    <property type="entry name" value="WD40_repeat_CS"/>
</dbReference>
<dbReference type="PANTHER" id="PTHR22847">
    <property type="entry name" value="WD40 REPEAT PROTEIN"/>
    <property type="match status" value="1"/>
</dbReference>
<comment type="subcellular location">
    <subcellularLocation>
        <location evidence="1">Mitochondrion outer membrane</location>
        <topology evidence="1">Peripheral membrane protein</topology>
        <orientation evidence="1">Cytoplasmic side</orientation>
    </subcellularLocation>
</comment>
<dbReference type="SMART" id="SM00320">
    <property type="entry name" value="WD40"/>
    <property type="match status" value="7"/>
</dbReference>
<evidence type="ECO:0000256" key="6">
    <source>
        <dbReference type="ARBA" id="ARBA00043913"/>
    </source>
</evidence>
<feature type="compositionally biased region" description="Basic and acidic residues" evidence="8">
    <location>
        <begin position="39"/>
        <end position="48"/>
    </location>
</feature>
<dbReference type="PRINTS" id="PR00320">
    <property type="entry name" value="GPROTEINBRPT"/>
</dbReference>
<organism evidence="10 11">
    <name type="scientific">Aspergillus sclerotioniger CBS 115572</name>
    <dbReference type="NCBI Taxonomy" id="1450535"/>
    <lineage>
        <taxon>Eukaryota</taxon>
        <taxon>Fungi</taxon>
        <taxon>Dikarya</taxon>
        <taxon>Ascomycota</taxon>
        <taxon>Pezizomycotina</taxon>
        <taxon>Eurotiomycetes</taxon>
        <taxon>Eurotiomycetidae</taxon>
        <taxon>Eurotiales</taxon>
        <taxon>Aspergillaceae</taxon>
        <taxon>Aspergillus</taxon>
        <taxon>Aspergillus subgen. Circumdati</taxon>
    </lineage>
</organism>
<dbReference type="CDD" id="cd00200">
    <property type="entry name" value="WD40"/>
    <property type="match status" value="1"/>
</dbReference>
<dbReference type="OrthoDB" id="674604at2759"/>
<dbReference type="PROSITE" id="PS50294">
    <property type="entry name" value="WD_REPEATS_REGION"/>
    <property type="match status" value="5"/>
</dbReference>
<dbReference type="InterPro" id="IPR020472">
    <property type="entry name" value="WD40_PAC1"/>
</dbReference>
<dbReference type="SUPFAM" id="SSF50978">
    <property type="entry name" value="WD40 repeat-like"/>
    <property type="match status" value="1"/>
</dbReference>
<feature type="repeat" description="WD" evidence="7">
    <location>
        <begin position="471"/>
        <end position="505"/>
    </location>
</feature>
<feature type="repeat" description="WD" evidence="7">
    <location>
        <begin position="250"/>
        <end position="291"/>
    </location>
</feature>
<protein>
    <recommendedName>
        <fullName evidence="5">Mitochondrial division protein 1</fullName>
    </recommendedName>
</protein>
<evidence type="ECO:0000256" key="5">
    <source>
        <dbReference type="ARBA" id="ARBA00039789"/>
    </source>
</evidence>
<feature type="compositionally biased region" description="Acidic residues" evidence="8">
    <location>
        <begin position="161"/>
        <end position="175"/>
    </location>
</feature>
<feature type="compositionally biased region" description="Basic residues" evidence="8">
    <location>
        <begin position="1"/>
        <end position="12"/>
    </location>
</feature>
<feature type="region of interest" description="Disordered" evidence="8">
    <location>
        <begin position="506"/>
        <end position="569"/>
    </location>
</feature>
<keyword evidence="11" id="KW-1185">Reference proteome</keyword>
<evidence type="ECO:0000256" key="2">
    <source>
        <dbReference type="ARBA" id="ARBA00022574"/>
    </source>
</evidence>
<dbReference type="GO" id="GO:1990234">
    <property type="term" value="C:transferase complex"/>
    <property type="evidence" value="ECO:0007669"/>
    <property type="project" value="UniProtKB-ARBA"/>
</dbReference>
<evidence type="ECO:0000256" key="8">
    <source>
        <dbReference type="SAM" id="MobiDB-lite"/>
    </source>
</evidence>
<accession>A0A317X0X2</accession>
<dbReference type="InterPro" id="IPR001680">
    <property type="entry name" value="WD40_rpt"/>
</dbReference>
<sequence>MDGSTHRPKRRRLDITPKAQNGFIHSPVESSSDELAAGSDHDEAERRRASWSIQKAYPPQRPFRRSRSFSGSESPDELAVDAKEYWSARNRARRSPSEPSAEPSSERDDDDEDEVEEEDDNDDDDEPDPEEPVPEIEVTPEPDPKENAEPEPEHDQKENTDADVEETETPADVEIDASYGERSPTPVPQPPPPPPKPDKVNYYQKYLLRGHLRGVSAVRFSPDSSMIASGGADGAVKVWDTGTGRLIHTFEGHLAGISTISWSPDGATIASGSDDKTIRLWNVLTGKAHPIPFVGHHNYVYQIAFSPKGNMLVSGSYDEAVFLWDVRSARVMRSLPAHSDPVGGIDVVWDGTLIASCATDGLIRIWDTATGQCLRTIVHEDNPPVTAVKFSPNGKYVLAWTLDDCVRLWDYVEGRCIKTYQGHTNRKYSLQGAFGVYGVRGGARHAFAVSGSEDGAVLCWDVVSKQTLQRIEGHTGVVLGVDTCTLGQARLIVSCSVDGTVRVWEETPETDPSTTAQADLITESSPQTNQQQPEDPVKATPTSTQTNLPIPAPEEPEDTEMGEAPGPEI</sequence>
<dbReference type="Pfam" id="PF25175">
    <property type="entry name" value="Beta-prop_WDR5"/>
    <property type="match status" value="1"/>
</dbReference>
<dbReference type="GeneID" id="37119236"/>